<dbReference type="AlphaFoldDB" id="A0A5B7IKH5"/>
<name>A0A5B7IKH5_PORTR</name>
<gene>
    <name evidence="1" type="ORF">E2C01_080768</name>
</gene>
<protein>
    <submittedName>
        <fullName evidence="1">Uncharacterized protein</fullName>
    </submittedName>
</protein>
<dbReference type="Proteomes" id="UP000324222">
    <property type="component" value="Unassembled WGS sequence"/>
</dbReference>
<reference evidence="1 2" key="1">
    <citation type="submission" date="2019-05" db="EMBL/GenBank/DDBJ databases">
        <title>Another draft genome of Portunus trituberculatus and its Hox gene families provides insights of decapod evolution.</title>
        <authorList>
            <person name="Jeong J.-H."/>
            <person name="Song I."/>
            <person name="Kim S."/>
            <person name="Choi T."/>
            <person name="Kim D."/>
            <person name="Ryu S."/>
            <person name="Kim W."/>
        </authorList>
    </citation>
    <scope>NUCLEOTIDE SEQUENCE [LARGE SCALE GENOMIC DNA]</scope>
    <source>
        <tissue evidence="1">Muscle</tissue>
    </source>
</reference>
<evidence type="ECO:0000313" key="1">
    <source>
        <dbReference type="EMBL" id="MPC85961.1"/>
    </source>
</evidence>
<dbReference type="EMBL" id="VSRR010070123">
    <property type="protein sequence ID" value="MPC85961.1"/>
    <property type="molecule type" value="Genomic_DNA"/>
</dbReference>
<organism evidence="1 2">
    <name type="scientific">Portunus trituberculatus</name>
    <name type="common">Swimming crab</name>
    <name type="synonym">Neptunus trituberculatus</name>
    <dbReference type="NCBI Taxonomy" id="210409"/>
    <lineage>
        <taxon>Eukaryota</taxon>
        <taxon>Metazoa</taxon>
        <taxon>Ecdysozoa</taxon>
        <taxon>Arthropoda</taxon>
        <taxon>Crustacea</taxon>
        <taxon>Multicrustacea</taxon>
        <taxon>Malacostraca</taxon>
        <taxon>Eumalacostraca</taxon>
        <taxon>Eucarida</taxon>
        <taxon>Decapoda</taxon>
        <taxon>Pleocyemata</taxon>
        <taxon>Brachyura</taxon>
        <taxon>Eubrachyura</taxon>
        <taxon>Portunoidea</taxon>
        <taxon>Portunidae</taxon>
        <taxon>Portuninae</taxon>
        <taxon>Portunus</taxon>
    </lineage>
</organism>
<proteinExistence type="predicted"/>
<evidence type="ECO:0000313" key="2">
    <source>
        <dbReference type="Proteomes" id="UP000324222"/>
    </source>
</evidence>
<sequence>MGLCKWKQYLFERQIGIISLKFSQVKDAINTSALKILKMDWSDWTKYRNEIGVAATSNFAMKMRIEIIGDNRKGFLVSCLKHLCFNEEKDEI</sequence>
<keyword evidence="2" id="KW-1185">Reference proteome</keyword>
<comment type="caution">
    <text evidence="1">The sequence shown here is derived from an EMBL/GenBank/DDBJ whole genome shotgun (WGS) entry which is preliminary data.</text>
</comment>
<accession>A0A5B7IKH5</accession>